<organism evidence="2 3">
    <name type="scientific">Nannocystis exedens</name>
    <dbReference type="NCBI Taxonomy" id="54"/>
    <lineage>
        <taxon>Bacteria</taxon>
        <taxon>Pseudomonadati</taxon>
        <taxon>Myxococcota</taxon>
        <taxon>Polyangia</taxon>
        <taxon>Nannocystales</taxon>
        <taxon>Nannocystaceae</taxon>
        <taxon>Nannocystis</taxon>
    </lineage>
</organism>
<evidence type="ECO:0000313" key="2">
    <source>
        <dbReference type="EMBL" id="SFE65219.1"/>
    </source>
</evidence>
<proteinExistence type="predicted"/>
<evidence type="ECO:0000313" key="3">
    <source>
        <dbReference type="Proteomes" id="UP000199400"/>
    </source>
</evidence>
<gene>
    <name evidence="2" type="ORF">SAMN02745121_05003</name>
</gene>
<name>A0A1I2CA47_9BACT</name>
<reference evidence="3" key="1">
    <citation type="submission" date="2016-10" db="EMBL/GenBank/DDBJ databases">
        <authorList>
            <person name="Varghese N."/>
            <person name="Submissions S."/>
        </authorList>
    </citation>
    <scope>NUCLEOTIDE SEQUENCE [LARGE SCALE GENOMIC DNA]</scope>
    <source>
        <strain evidence="3">ATCC 25963</strain>
    </source>
</reference>
<dbReference type="RefSeq" id="WP_096326760.1">
    <property type="nucleotide sequence ID" value="NZ_FOMX01000017.1"/>
</dbReference>
<dbReference type="Proteomes" id="UP000199400">
    <property type="component" value="Unassembled WGS sequence"/>
</dbReference>
<dbReference type="EMBL" id="FOMX01000017">
    <property type="protein sequence ID" value="SFE65219.1"/>
    <property type="molecule type" value="Genomic_DNA"/>
</dbReference>
<evidence type="ECO:0000256" key="1">
    <source>
        <dbReference type="SAM" id="MobiDB-lite"/>
    </source>
</evidence>
<accession>A0A1I2CA47</accession>
<dbReference type="AlphaFoldDB" id="A0A1I2CA47"/>
<feature type="region of interest" description="Disordered" evidence="1">
    <location>
        <begin position="48"/>
        <end position="74"/>
    </location>
</feature>
<keyword evidence="3" id="KW-1185">Reference proteome</keyword>
<dbReference type="STRING" id="54.SAMN02745121_05003"/>
<protein>
    <submittedName>
        <fullName evidence="2">Uncharacterized protein</fullName>
    </submittedName>
</protein>
<sequence length="214" mass="22342">MRSPNLSWMFSSLLALVNCGESAPRGNAVTEGTVVARAADAKAVVVEEPAARPSAEEATAAEAEPAAATEADVVPRAPAPATAEAAARQLAAWLAERDAPVPALLDETSEIEVAMDCGACDGSERGKTVKVVGLDALIALDRDLRKGAILGLWDFGDQIDCKQGCCRFLIDPEVGLEEYLLGLKKVCVRTDEGGKPIAYTRIEGVGARPNLAGK</sequence>